<sequence>GKYPALQIKEGDNQPPFKTTVNTIHSGFLDGPKSAFMAATAHFIHDDYKMVDLTIAIPHLQVMLKPLRKNFFPNLLWSKNASTNAKMAHELQSKLCFQPKKKLLGCIAHVINLGAKAGLAVNLMGAALTSKHVVNCMQPELRESGAQFICLYIDQFNFGNLVITFATITLAEKYQISSAEWDQAPKIIQLIFPASLAPQKSYRYRVPLNIPV</sequence>
<gene>
    <name evidence="1" type="ORF">VP01_4577g1</name>
</gene>
<comment type="caution">
    <text evidence="1">The sequence shown here is derived from an EMBL/GenBank/DDBJ whole genome shotgun (WGS) entry which is preliminary data.</text>
</comment>
<dbReference type="AlphaFoldDB" id="A0A0L6UNM8"/>
<dbReference type="EMBL" id="LAVV01009698">
    <property type="protein sequence ID" value="KNZ50153.1"/>
    <property type="molecule type" value="Genomic_DNA"/>
</dbReference>
<dbReference type="VEuPathDB" id="FungiDB:VP01_4577g1"/>
<evidence type="ECO:0000313" key="2">
    <source>
        <dbReference type="Proteomes" id="UP000037035"/>
    </source>
</evidence>
<proteinExistence type="predicted"/>
<dbReference type="Proteomes" id="UP000037035">
    <property type="component" value="Unassembled WGS sequence"/>
</dbReference>
<dbReference type="OrthoDB" id="2745866at2759"/>
<feature type="non-terminal residue" evidence="1">
    <location>
        <position position="1"/>
    </location>
</feature>
<organism evidence="1 2">
    <name type="scientific">Puccinia sorghi</name>
    <dbReference type="NCBI Taxonomy" id="27349"/>
    <lineage>
        <taxon>Eukaryota</taxon>
        <taxon>Fungi</taxon>
        <taxon>Dikarya</taxon>
        <taxon>Basidiomycota</taxon>
        <taxon>Pucciniomycotina</taxon>
        <taxon>Pucciniomycetes</taxon>
        <taxon>Pucciniales</taxon>
        <taxon>Pucciniaceae</taxon>
        <taxon>Puccinia</taxon>
    </lineage>
</organism>
<accession>A0A0L6UNM8</accession>
<keyword evidence="2" id="KW-1185">Reference proteome</keyword>
<protein>
    <submittedName>
        <fullName evidence="1">Uncharacterized protein</fullName>
    </submittedName>
</protein>
<name>A0A0L6UNM8_9BASI</name>
<reference evidence="1 2" key="1">
    <citation type="submission" date="2015-08" db="EMBL/GenBank/DDBJ databases">
        <title>Next Generation Sequencing and Analysis of the Genome of Puccinia sorghi L Schw, the Causal Agent of Maize Common Rust.</title>
        <authorList>
            <person name="Rochi L."/>
            <person name="Burguener G."/>
            <person name="Darino M."/>
            <person name="Turjanski A."/>
            <person name="Kreff E."/>
            <person name="Dieguez M.J."/>
            <person name="Sacco F."/>
        </authorList>
    </citation>
    <scope>NUCLEOTIDE SEQUENCE [LARGE SCALE GENOMIC DNA]</scope>
    <source>
        <strain evidence="1 2">RO10H11247</strain>
    </source>
</reference>
<evidence type="ECO:0000313" key="1">
    <source>
        <dbReference type="EMBL" id="KNZ50153.1"/>
    </source>
</evidence>